<gene>
    <name evidence="2" type="ordered locus">Bathy11g02400</name>
</gene>
<keyword evidence="3" id="KW-1185">Reference proteome</keyword>
<evidence type="ECO:0000313" key="3">
    <source>
        <dbReference type="Proteomes" id="UP000198341"/>
    </source>
</evidence>
<dbReference type="Gene3D" id="1.10.287.110">
    <property type="entry name" value="DnaJ domain"/>
    <property type="match status" value="1"/>
</dbReference>
<dbReference type="GeneID" id="19012920"/>
<dbReference type="AlphaFoldDB" id="K8EL21"/>
<dbReference type="SUPFAM" id="SSF46565">
    <property type="entry name" value="Chaperone J-domain"/>
    <property type="match status" value="1"/>
</dbReference>
<dbReference type="KEGG" id="bpg:Bathy11g02400"/>
<protein>
    <recommendedName>
        <fullName evidence="4">J domain-containing protein</fullName>
    </recommendedName>
</protein>
<dbReference type="EMBL" id="FO082268">
    <property type="protein sequence ID" value="CCO18746.1"/>
    <property type="molecule type" value="Genomic_DNA"/>
</dbReference>
<reference evidence="2 3" key="1">
    <citation type="submission" date="2011-10" db="EMBL/GenBank/DDBJ databases">
        <authorList>
            <person name="Genoscope - CEA"/>
        </authorList>
    </citation>
    <scope>NUCLEOTIDE SEQUENCE [LARGE SCALE GENOMIC DNA]</scope>
    <source>
        <strain evidence="2 3">RCC 1105</strain>
    </source>
</reference>
<dbReference type="OrthoDB" id="498970at2759"/>
<proteinExistence type="predicted"/>
<name>K8EL21_9CHLO</name>
<feature type="compositionally biased region" description="Acidic residues" evidence="1">
    <location>
        <begin position="218"/>
        <end position="233"/>
    </location>
</feature>
<feature type="compositionally biased region" description="Basic residues" evidence="1">
    <location>
        <begin position="170"/>
        <end position="182"/>
    </location>
</feature>
<evidence type="ECO:0000256" key="1">
    <source>
        <dbReference type="SAM" id="MobiDB-lite"/>
    </source>
</evidence>
<organism evidence="2 3">
    <name type="scientific">Bathycoccus prasinos</name>
    <dbReference type="NCBI Taxonomy" id="41875"/>
    <lineage>
        <taxon>Eukaryota</taxon>
        <taxon>Viridiplantae</taxon>
        <taxon>Chlorophyta</taxon>
        <taxon>Mamiellophyceae</taxon>
        <taxon>Mamiellales</taxon>
        <taxon>Bathycoccaceae</taxon>
        <taxon>Bathycoccus</taxon>
    </lineage>
</organism>
<sequence>MSPPPSPNAKLDRSYTLHKDREKLEQVKSGLQSEAAQGNIDVVLERLLKLDAKVHPRDVPAVYKRALLRFHPDRHVGKPIAKRASYEERFKLVRLAWDNHVARRVGNVVKTSEDGEILEKAEIFDYAQVQRMIAMRKAREAAKQRYEKELRKKRGVVLEESEDKDEDARKKKKKKKKKKTQKAKTGEPESLEAIAKRLAKQEFRDDDDAFFGESTTSSDDENEGSDTESDVDEKELKREKERHDKLLRLHVKNLHKAEKKTVKESVKTKVLRLFRRGPPRQ</sequence>
<evidence type="ECO:0008006" key="4">
    <source>
        <dbReference type="Google" id="ProtNLM"/>
    </source>
</evidence>
<feature type="region of interest" description="Disordered" evidence="1">
    <location>
        <begin position="158"/>
        <end position="242"/>
    </location>
</feature>
<dbReference type="Proteomes" id="UP000198341">
    <property type="component" value="Chromosome 11"/>
</dbReference>
<dbReference type="RefSeq" id="XP_007510401.1">
    <property type="nucleotide sequence ID" value="XM_007510339.1"/>
</dbReference>
<evidence type="ECO:0000313" key="2">
    <source>
        <dbReference type="EMBL" id="CCO18746.1"/>
    </source>
</evidence>
<dbReference type="InterPro" id="IPR036869">
    <property type="entry name" value="J_dom_sf"/>
</dbReference>
<accession>K8EL21</accession>